<dbReference type="AlphaFoldDB" id="A0A7W8DHH4"/>
<protein>
    <recommendedName>
        <fullName evidence="3">SD-repeat containing protein B domain-containing protein</fullName>
    </recommendedName>
</protein>
<reference evidence="1 2" key="1">
    <citation type="submission" date="2020-08" db="EMBL/GenBank/DDBJ databases">
        <title>Genomic Encyclopedia of Type Strains, Phase IV (KMG-IV): sequencing the most valuable type-strain genomes for metagenomic binning, comparative biology and taxonomic classification.</title>
        <authorList>
            <person name="Goeker M."/>
        </authorList>
    </citation>
    <scope>NUCLEOTIDE SEQUENCE [LARGE SCALE GENOMIC DNA]</scope>
    <source>
        <strain evidence="1 2">DSM 22071</strain>
    </source>
</reference>
<evidence type="ECO:0000313" key="1">
    <source>
        <dbReference type="EMBL" id="MBB5022439.1"/>
    </source>
</evidence>
<gene>
    <name evidence="1" type="ORF">HNR37_001774</name>
</gene>
<feature type="non-terminal residue" evidence="1">
    <location>
        <position position="1"/>
    </location>
</feature>
<keyword evidence="2" id="KW-1185">Reference proteome</keyword>
<dbReference type="EMBL" id="JACHID010000010">
    <property type="protein sequence ID" value="MBB5022439.1"/>
    <property type="molecule type" value="Genomic_DNA"/>
</dbReference>
<organism evidence="1 2">
    <name type="scientific">Desulfurispira natronophila</name>
    <dbReference type="NCBI Taxonomy" id="682562"/>
    <lineage>
        <taxon>Bacteria</taxon>
        <taxon>Pseudomonadati</taxon>
        <taxon>Chrysiogenota</taxon>
        <taxon>Chrysiogenia</taxon>
        <taxon>Chrysiogenales</taxon>
        <taxon>Chrysiogenaceae</taxon>
        <taxon>Desulfurispira</taxon>
    </lineage>
</organism>
<evidence type="ECO:0000313" key="2">
    <source>
        <dbReference type="Proteomes" id="UP000528322"/>
    </source>
</evidence>
<comment type="caution">
    <text evidence="1">The sequence shown here is derived from an EMBL/GenBank/DDBJ whole genome shotgun (WGS) entry which is preliminary data.</text>
</comment>
<sequence length="516" mass="54563">DPDPTDNGNNNGGQVTLTSIDGKVLLDDAVEAANVCLDLNRNGLCDTDEPSATTDADGSYSLDVADIDNPETYPLVAELATASGAVAIAGEAGMIRAASSSDMERLLTPAGKTIISPLTTMIQSEIMQNPHRNSSHIATELRVHLGLADDKDLFGDVSADPELKKVAAVINRTAAAVRTSIESTTGIATTGFETAILALVTNIVMENLDKVKEELAKETPDAPTLSVTTTNDEIAAIGGTVTDSSSSQGLTVKALADGNETLRVIHISGNGTISVYRQAFKSSGCEDSNYCFSSDSDEGTTAPAGTDGDSLTFGGAFSLDQAAVYPLTGQTLPIRALVSPATVLEKVGEVTGNCSDANNCTALDTLNSKLDTEITFTDNDKRYTIGGRSLHIDFLSDDQRNIYLGALRGKIQDSGYTIDDCQGDLSSVNWNDLFDSSGLEFNAKLENFQWAQAGETFYMLNEVMGDGTVYPMLGAFDNATCKTDFQSMGLRPWNNWTLYLLNGSAANKVNNALASN</sequence>
<proteinExistence type="predicted"/>
<accession>A0A7W8DHH4</accession>
<name>A0A7W8DHH4_9BACT</name>
<dbReference type="Proteomes" id="UP000528322">
    <property type="component" value="Unassembled WGS sequence"/>
</dbReference>
<evidence type="ECO:0008006" key="3">
    <source>
        <dbReference type="Google" id="ProtNLM"/>
    </source>
</evidence>